<protein>
    <submittedName>
        <fullName evidence="2">Uncharacterized protein</fullName>
    </submittedName>
</protein>
<evidence type="ECO:0000313" key="2">
    <source>
        <dbReference type="EMBL" id="GAA0446414.1"/>
    </source>
</evidence>
<feature type="compositionally biased region" description="Polar residues" evidence="1">
    <location>
        <begin position="98"/>
        <end position="114"/>
    </location>
</feature>
<comment type="caution">
    <text evidence="2">The sequence shown here is derived from an EMBL/GenBank/DDBJ whole genome shotgun (WGS) entry which is preliminary data.</text>
</comment>
<name>A0ABP3J9J7_9ACTN</name>
<dbReference type="EMBL" id="BAAAHB010000003">
    <property type="protein sequence ID" value="GAA0446414.1"/>
    <property type="molecule type" value="Genomic_DNA"/>
</dbReference>
<evidence type="ECO:0000313" key="3">
    <source>
        <dbReference type="Proteomes" id="UP001499895"/>
    </source>
</evidence>
<organism evidence="2 3">
    <name type="scientific">Streptomyces stramineus</name>
    <dbReference type="NCBI Taxonomy" id="173861"/>
    <lineage>
        <taxon>Bacteria</taxon>
        <taxon>Bacillati</taxon>
        <taxon>Actinomycetota</taxon>
        <taxon>Actinomycetes</taxon>
        <taxon>Kitasatosporales</taxon>
        <taxon>Streptomycetaceae</taxon>
        <taxon>Streptomyces</taxon>
    </lineage>
</organism>
<proteinExistence type="predicted"/>
<feature type="region of interest" description="Disordered" evidence="1">
    <location>
        <begin position="92"/>
        <end position="114"/>
    </location>
</feature>
<keyword evidence="3" id="KW-1185">Reference proteome</keyword>
<gene>
    <name evidence="2" type="ORF">GCM10009544_06580</name>
</gene>
<accession>A0ABP3J9J7</accession>
<dbReference type="Proteomes" id="UP001499895">
    <property type="component" value="Unassembled WGS sequence"/>
</dbReference>
<sequence>MYRILCTLWGTAVRHRTDLRFRWKQPCGRRYGALAISHTGVNAGEVIHRSSEFFPTVDEGVDNSPESCPEGLREAPWKPYFHWVETTNPAAMKPKPTTMFQLRSDSTGMSPLVT</sequence>
<evidence type="ECO:0000256" key="1">
    <source>
        <dbReference type="SAM" id="MobiDB-lite"/>
    </source>
</evidence>
<reference evidence="3" key="1">
    <citation type="journal article" date="2019" name="Int. J. Syst. Evol. Microbiol.">
        <title>The Global Catalogue of Microorganisms (GCM) 10K type strain sequencing project: providing services to taxonomists for standard genome sequencing and annotation.</title>
        <authorList>
            <consortium name="The Broad Institute Genomics Platform"/>
            <consortium name="The Broad Institute Genome Sequencing Center for Infectious Disease"/>
            <person name="Wu L."/>
            <person name="Ma J."/>
        </authorList>
    </citation>
    <scope>NUCLEOTIDE SEQUENCE [LARGE SCALE GENOMIC DNA]</scope>
    <source>
        <strain evidence="3">JCM 10649</strain>
    </source>
</reference>